<evidence type="ECO:0008006" key="4">
    <source>
        <dbReference type="Google" id="ProtNLM"/>
    </source>
</evidence>
<dbReference type="AlphaFoldDB" id="A0A643JXB3"/>
<sequence length="151" mass="17022">MRRHTLRTAVALCSAALLGAAVSTACAAPPAAQAVRQQPRAPVLVDCFWHPKVRPADFMLACGDGNSRLTSLQWTKWNAHSATARGLNLVNDCKPYCAAGRFHTYRVDVRLDHPRPWKKHPQLQHYTRISLTYPDGRPESFTRVMTYPLWD</sequence>
<feature type="chain" id="PRO_5024938175" description="Lipoprotein" evidence="1">
    <location>
        <begin position="28"/>
        <end position="151"/>
    </location>
</feature>
<comment type="caution">
    <text evidence="2">The sequence shown here is derived from an EMBL/GenBank/DDBJ whole genome shotgun (WGS) entry which is preliminary data.</text>
</comment>
<feature type="signal peptide" evidence="1">
    <location>
        <begin position="1"/>
        <end position="27"/>
    </location>
</feature>
<proteinExistence type="predicted"/>
<dbReference type="InterPro" id="IPR006311">
    <property type="entry name" value="TAT_signal"/>
</dbReference>
<evidence type="ECO:0000313" key="2">
    <source>
        <dbReference type="EMBL" id="KAB1140151.1"/>
    </source>
</evidence>
<dbReference type="EMBL" id="VZRB01000045">
    <property type="protein sequence ID" value="KAB1140151.1"/>
    <property type="molecule type" value="Genomic_DNA"/>
</dbReference>
<dbReference type="PROSITE" id="PS51257">
    <property type="entry name" value="PROKAR_LIPOPROTEIN"/>
    <property type="match status" value="1"/>
</dbReference>
<dbReference type="PROSITE" id="PS51318">
    <property type="entry name" value="TAT"/>
    <property type="match status" value="1"/>
</dbReference>
<dbReference type="Proteomes" id="UP000442707">
    <property type="component" value="Unassembled WGS sequence"/>
</dbReference>
<protein>
    <recommendedName>
        <fullName evidence="4">Lipoprotein</fullName>
    </recommendedName>
</protein>
<evidence type="ECO:0000313" key="3">
    <source>
        <dbReference type="Proteomes" id="UP000442707"/>
    </source>
</evidence>
<accession>A0A643JXB3</accession>
<gene>
    <name evidence="2" type="ORF">F7R91_37065</name>
</gene>
<organism evidence="2 3">
    <name type="scientific">Streptomyces luteolifulvus</name>
    <dbReference type="NCBI Taxonomy" id="2615112"/>
    <lineage>
        <taxon>Bacteria</taxon>
        <taxon>Bacillati</taxon>
        <taxon>Actinomycetota</taxon>
        <taxon>Actinomycetes</taxon>
        <taxon>Kitasatosporales</taxon>
        <taxon>Streptomycetaceae</taxon>
        <taxon>Streptomyces</taxon>
    </lineage>
</organism>
<name>A0A643JXB3_9ACTN</name>
<dbReference type="RefSeq" id="WP_150957572.1">
    <property type="nucleotide sequence ID" value="NZ_VZRB01000045.1"/>
</dbReference>
<keyword evidence="3" id="KW-1185">Reference proteome</keyword>
<reference evidence="2 3" key="1">
    <citation type="submission" date="2019-09" db="EMBL/GenBank/DDBJ databases">
        <title>Screening of Novel Bioactive Compounds from Soil-Associated.</title>
        <authorList>
            <person name="Zhao S."/>
        </authorList>
    </citation>
    <scope>NUCLEOTIDE SEQUENCE [LARGE SCALE GENOMIC DNA]</scope>
    <source>
        <strain evidence="2 3">HIT-DPA4</strain>
    </source>
</reference>
<evidence type="ECO:0000256" key="1">
    <source>
        <dbReference type="SAM" id="SignalP"/>
    </source>
</evidence>
<keyword evidence="1" id="KW-0732">Signal</keyword>